<proteinExistence type="inferred from homology"/>
<reference evidence="8" key="1">
    <citation type="journal article" date="2020" name="Cell">
        <title>Large-Scale Comparative Analyses of Tick Genomes Elucidate Their Genetic Diversity and Vector Capacities.</title>
        <authorList>
            <consortium name="Tick Genome and Microbiome Consortium (TIGMIC)"/>
            <person name="Jia N."/>
            <person name="Wang J."/>
            <person name="Shi W."/>
            <person name="Du L."/>
            <person name="Sun Y."/>
            <person name="Zhan W."/>
            <person name="Jiang J.F."/>
            <person name="Wang Q."/>
            <person name="Zhang B."/>
            <person name="Ji P."/>
            <person name="Bell-Sakyi L."/>
            <person name="Cui X.M."/>
            <person name="Yuan T.T."/>
            <person name="Jiang B.G."/>
            <person name="Yang W.F."/>
            <person name="Lam T.T."/>
            <person name="Chang Q.C."/>
            <person name="Ding S.J."/>
            <person name="Wang X.J."/>
            <person name="Zhu J.G."/>
            <person name="Ruan X.D."/>
            <person name="Zhao L."/>
            <person name="Wei J.T."/>
            <person name="Ye R.Z."/>
            <person name="Que T.C."/>
            <person name="Du C.H."/>
            <person name="Zhou Y.H."/>
            <person name="Cheng J.X."/>
            <person name="Dai P.F."/>
            <person name="Guo W.B."/>
            <person name="Han X.H."/>
            <person name="Huang E.J."/>
            <person name="Li L.F."/>
            <person name="Wei W."/>
            <person name="Gao Y.C."/>
            <person name="Liu J.Z."/>
            <person name="Shao H.Z."/>
            <person name="Wang X."/>
            <person name="Wang C.C."/>
            <person name="Yang T.C."/>
            <person name="Huo Q.B."/>
            <person name="Li W."/>
            <person name="Chen H.Y."/>
            <person name="Chen S.E."/>
            <person name="Zhou L.G."/>
            <person name="Ni X.B."/>
            <person name="Tian J.H."/>
            <person name="Sheng Y."/>
            <person name="Liu T."/>
            <person name="Pan Y.S."/>
            <person name="Xia L.Y."/>
            <person name="Li J."/>
            <person name="Zhao F."/>
            <person name="Cao W.C."/>
        </authorList>
    </citation>
    <scope>NUCLEOTIDE SEQUENCE</scope>
    <source>
        <strain evidence="8">Rsan-2018</strain>
    </source>
</reference>
<reference evidence="8" key="2">
    <citation type="submission" date="2021-09" db="EMBL/GenBank/DDBJ databases">
        <authorList>
            <person name="Jia N."/>
            <person name="Wang J."/>
            <person name="Shi W."/>
            <person name="Du L."/>
            <person name="Sun Y."/>
            <person name="Zhan W."/>
            <person name="Jiang J."/>
            <person name="Wang Q."/>
            <person name="Zhang B."/>
            <person name="Ji P."/>
            <person name="Sakyi L.B."/>
            <person name="Cui X."/>
            <person name="Yuan T."/>
            <person name="Jiang B."/>
            <person name="Yang W."/>
            <person name="Lam T.T.-Y."/>
            <person name="Chang Q."/>
            <person name="Ding S."/>
            <person name="Wang X."/>
            <person name="Zhu J."/>
            <person name="Ruan X."/>
            <person name="Zhao L."/>
            <person name="Wei J."/>
            <person name="Que T."/>
            <person name="Du C."/>
            <person name="Cheng J."/>
            <person name="Dai P."/>
            <person name="Han X."/>
            <person name="Huang E."/>
            <person name="Gao Y."/>
            <person name="Liu J."/>
            <person name="Shao H."/>
            <person name="Ye R."/>
            <person name="Li L."/>
            <person name="Wei W."/>
            <person name="Wang X."/>
            <person name="Wang C."/>
            <person name="Huo Q."/>
            <person name="Li W."/>
            <person name="Guo W."/>
            <person name="Chen H."/>
            <person name="Chen S."/>
            <person name="Zhou L."/>
            <person name="Zhou L."/>
            <person name="Ni X."/>
            <person name="Tian J."/>
            <person name="Zhou Y."/>
            <person name="Sheng Y."/>
            <person name="Liu T."/>
            <person name="Pan Y."/>
            <person name="Xia L."/>
            <person name="Li J."/>
            <person name="Zhao F."/>
            <person name="Cao W."/>
        </authorList>
    </citation>
    <scope>NUCLEOTIDE SEQUENCE</scope>
    <source>
        <strain evidence="8">Rsan-2018</strain>
        <tissue evidence="8">Larvae</tissue>
    </source>
</reference>
<dbReference type="Pfam" id="PF00194">
    <property type="entry name" value="Carb_anhydrase"/>
    <property type="match status" value="1"/>
</dbReference>
<feature type="domain" description="Alpha-carbonic anhydrase" evidence="7">
    <location>
        <begin position="1"/>
        <end position="220"/>
    </location>
</feature>
<gene>
    <name evidence="8" type="ORF">HPB52_003849</name>
</gene>
<evidence type="ECO:0000256" key="3">
    <source>
        <dbReference type="ARBA" id="ARBA00022723"/>
    </source>
</evidence>
<dbReference type="InterPro" id="IPR023561">
    <property type="entry name" value="Carbonic_anhydrase_a-class"/>
</dbReference>
<dbReference type="InterPro" id="IPR001148">
    <property type="entry name" value="CA_dom"/>
</dbReference>
<evidence type="ECO:0000256" key="1">
    <source>
        <dbReference type="ARBA" id="ARBA00010718"/>
    </source>
</evidence>
<evidence type="ECO:0000313" key="9">
    <source>
        <dbReference type="Proteomes" id="UP000821837"/>
    </source>
</evidence>
<evidence type="ECO:0000259" key="7">
    <source>
        <dbReference type="PROSITE" id="PS51144"/>
    </source>
</evidence>
<comment type="catalytic activity">
    <reaction evidence="6">
        <text>hydrogencarbonate + H(+) = CO2 + H2O</text>
        <dbReference type="Rhea" id="RHEA:10748"/>
        <dbReference type="ChEBI" id="CHEBI:15377"/>
        <dbReference type="ChEBI" id="CHEBI:15378"/>
        <dbReference type="ChEBI" id="CHEBI:16526"/>
        <dbReference type="ChEBI" id="CHEBI:17544"/>
        <dbReference type="EC" id="4.2.1.1"/>
    </reaction>
</comment>
<keyword evidence="3" id="KW-0479">Metal-binding</keyword>
<evidence type="ECO:0000256" key="6">
    <source>
        <dbReference type="ARBA" id="ARBA00048348"/>
    </source>
</evidence>
<dbReference type="PROSITE" id="PS51144">
    <property type="entry name" value="ALPHA_CA_2"/>
    <property type="match status" value="1"/>
</dbReference>
<dbReference type="SUPFAM" id="SSF51069">
    <property type="entry name" value="Carbonic anhydrase"/>
    <property type="match status" value="1"/>
</dbReference>
<comment type="similarity">
    <text evidence="1">Belongs to the alpha-carbonic anhydrase family.</text>
</comment>
<dbReference type="AlphaFoldDB" id="A0A9D4SVL4"/>
<name>A0A9D4SVL4_RHISA</name>
<organism evidence="8 9">
    <name type="scientific">Rhipicephalus sanguineus</name>
    <name type="common">Brown dog tick</name>
    <name type="synonym">Ixodes sanguineus</name>
    <dbReference type="NCBI Taxonomy" id="34632"/>
    <lineage>
        <taxon>Eukaryota</taxon>
        <taxon>Metazoa</taxon>
        <taxon>Ecdysozoa</taxon>
        <taxon>Arthropoda</taxon>
        <taxon>Chelicerata</taxon>
        <taxon>Arachnida</taxon>
        <taxon>Acari</taxon>
        <taxon>Parasitiformes</taxon>
        <taxon>Ixodida</taxon>
        <taxon>Ixodoidea</taxon>
        <taxon>Ixodidae</taxon>
        <taxon>Rhipicephalinae</taxon>
        <taxon>Rhipicephalus</taxon>
        <taxon>Rhipicephalus</taxon>
    </lineage>
</organism>
<keyword evidence="4" id="KW-0862">Zinc</keyword>
<evidence type="ECO:0000256" key="4">
    <source>
        <dbReference type="ARBA" id="ARBA00022833"/>
    </source>
</evidence>
<comment type="caution">
    <text evidence="8">The sequence shown here is derived from an EMBL/GenBank/DDBJ whole genome shotgun (WGS) entry which is preliminary data.</text>
</comment>
<dbReference type="EMBL" id="JABSTV010001250">
    <property type="protein sequence ID" value="KAH7955777.1"/>
    <property type="molecule type" value="Genomic_DNA"/>
</dbReference>
<dbReference type="CDD" id="cd00326">
    <property type="entry name" value="alpha_CA"/>
    <property type="match status" value="1"/>
</dbReference>
<dbReference type="PANTHER" id="PTHR18952:SF265">
    <property type="entry name" value="CARBONIC ANHYDRASE"/>
    <property type="match status" value="1"/>
</dbReference>
<keyword evidence="9" id="KW-1185">Reference proteome</keyword>
<dbReference type="GO" id="GO:0004089">
    <property type="term" value="F:carbonate dehydratase activity"/>
    <property type="evidence" value="ECO:0007669"/>
    <property type="project" value="UniProtKB-EC"/>
</dbReference>
<evidence type="ECO:0000256" key="2">
    <source>
        <dbReference type="ARBA" id="ARBA00012925"/>
    </source>
</evidence>
<evidence type="ECO:0000256" key="5">
    <source>
        <dbReference type="ARBA" id="ARBA00023239"/>
    </source>
</evidence>
<dbReference type="EC" id="4.2.1.1" evidence="2"/>
<evidence type="ECO:0000313" key="8">
    <source>
        <dbReference type="EMBL" id="KAH7955777.1"/>
    </source>
</evidence>
<dbReference type="Gene3D" id="3.10.200.10">
    <property type="entry name" value="Alpha carbonic anhydrase"/>
    <property type="match status" value="1"/>
</dbReference>
<dbReference type="SMART" id="SM01057">
    <property type="entry name" value="Carb_anhydrase"/>
    <property type="match status" value="1"/>
</dbReference>
<keyword evidence="5" id="KW-0456">Lyase</keyword>
<dbReference type="VEuPathDB" id="VectorBase:RSAN_038346"/>
<dbReference type="PANTHER" id="PTHR18952">
    <property type="entry name" value="CARBONIC ANHYDRASE"/>
    <property type="match status" value="1"/>
</dbReference>
<sequence length="220" mass="25181">MKPLEFRGHDVPLHNFTVDNDGLSPDKTKRTVQGGHMQGTFEFRYAQFHWGSTSSQGSEYRVDGIAYPMEAQLVYTRDNYAAVKEPGHKYSVAIMATLYQVTFVDFDSVRAMRSILEVVESTTSTRGHRSLRHLLPWMVRRLTGHGSDADKSFPLTLHSLMPQADRQKFYTYRGSLTTPPCTESVRWTIFSRNAFISEALPSLRAAWWLEREIRSDLASL</sequence>
<protein>
    <recommendedName>
        <fullName evidence="2">carbonic anhydrase</fullName>
        <ecNumber evidence="2">4.2.1.1</ecNumber>
    </recommendedName>
</protein>
<dbReference type="Proteomes" id="UP000821837">
    <property type="component" value="Unassembled WGS sequence"/>
</dbReference>
<dbReference type="InterPro" id="IPR036398">
    <property type="entry name" value="CA_dom_sf"/>
</dbReference>
<dbReference type="GO" id="GO:0008270">
    <property type="term" value="F:zinc ion binding"/>
    <property type="evidence" value="ECO:0007669"/>
    <property type="project" value="InterPro"/>
</dbReference>
<accession>A0A9D4SVL4</accession>